<keyword evidence="4" id="KW-0999">Mitochondrion inner membrane</keyword>
<feature type="transmembrane region" description="Helical" evidence="11">
    <location>
        <begin position="137"/>
        <end position="160"/>
    </location>
</feature>
<keyword evidence="7" id="KW-0496">Mitochondrion</keyword>
<evidence type="ECO:0000256" key="7">
    <source>
        <dbReference type="ARBA" id="ARBA00023128"/>
    </source>
</evidence>
<comment type="subcellular location">
    <subcellularLocation>
        <location evidence="9">Membrane</location>
        <topology evidence="9">Multi-pass membrane protein</topology>
    </subcellularLocation>
    <subcellularLocation>
        <location evidence="1">Mitochondrion inner membrane</location>
        <topology evidence="1">Multi-pass membrane protein</topology>
    </subcellularLocation>
</comment>
<dbReference type="OrthoDB" id="2148490at2759"/>
<evidence type="ECO:0000256" key="1">
    <source>
        <dbReference type="ARBA" id="ARBA00004448"/>
    </source>
</evidence>
<evidence type="ECO:0000256" key="9">
    <source>
        <dbReference type="RuleBase" id="RU003945"/>
    </source>
</evidence>
<evidence type="ECO:0000256" key="3">
    <source>
        <dbReference type="ARBA" id="ARBA00022692"/>
    </source>
</evidence>
<dbReference type="Proteomes" id="UP001152798">
    <property type="component" value="Chromosome 1"/>
</dbReference>
<dbReference type="GO" id="GO:0032977">
    <property type="term" value="F:membrane insertase activity"/>
    <property type="evidence" value="ECO:0007669"/>
    <property type="project" value="InterPro"/>
</dbReference>
<feature type="transmembrane region" description="Helical" evidence="11">
    <location>
        <begin position="300"/>
        <end position="319"/>
    </location>
</feature>
<evidence type="ECO:0000256" key="11">
    <source>
        <dbReference type="SAM" id="Phobius"/>
    </source>
</evidence>
<keyword evidence="3 9" id="KW-0812">Transmembrane</keyword>
<organism evidence="13 14">
    <name type="scientific">Nezara viridula</name>
    <name type="common">Southern green stink bug</name>
    <name type="synonym">Cimex viridulus</name>
    <dbReference type="NCBI Taxonomy" id="85310"/>
    <lineage>
        <taxon>Eukaryota</taxon>
        <taxon>Metazoa</taxon>
        <taxon>Ecdysozoa</taxon>
        <taxon>Arthropoda</taxon>
        <taxon>Hexapoda</taxon>
        <taxon>Insecta</taxon>
        <taxon>Pterygota</taxon>
        <taxon>Neoptera</taxon>
        <taxon>Paraneoptera</taxon>
        <taxon>Hemiptera</taxon>
        <taxon>Heteroptera</taxon>
        <taxon>Panheteroptera</taxon>
        <taxon>Pentatomomorpha</taxon>
        <taxon>Pentatomoidea</taxon>
        <taxon>Pentatomidae</taxon>
        <taxon>Pentatominae</taxon>
        <taxon>Nezara</taxon>
    </lineage>
</organism>
<keyword evidence="5" id="KW-0809">Transit peptide</keyword>
<keyword evidence="6 11" id="KW-1133">Transmembrane helix</keyword>
<evidence type="ECO:0000256" key="2">
    <source>
        <dbReference type="ARBA" id="ARBA00009877"/>
    </source>
</evidence>
<dbReference type="InterPro" id="IPR001708">
    <property type="entry name" value="YidC/ALB3/OXA1/COX18"/>
</dbReference>
<dbReference type="GO" id="GO:0032979">
    <property type="term" value="P:protein insertion into mitochondrial inner membrane from matrix"/>
    <property type="evidence" value="ECO:0007669"/>
    <property type="project" value="TreeGrafter"/>
</dbReference>
<dbReference type="CDD" id="cd20069">
    <property type="entry name" value="5TM_Oxa1-like"/>
    <property type="match status" value="1"/>
</dbReference>
<reference evidence="13" key="1">
    <citation type="submission" date="2022-01" db="EMBL/GenBank/DDBJ databases">
        <authorList>
            <person name="King R."/>
        </authorList>
    </citation>
    <scope>NUCLEOTIDE SEQUENCE</scope>
</reference>
<accession>A0A9P0H0U8</accession>
<evidence type="ECO:0000259" key="12">
    <source>
        <dbReference type="Pfam" id="PF02096"/>
    </source>
</evidence>
<feature type="region of interest" description="Disordered" evidence="10">
    <location>
        <begin position="399"/>
        <end position="422"/>
    </location>
</feature>
<evidence type="ECO:0000313" key="14">
    <source>
        <dbReference type="Proteomes" id="UP001152798"/>
    </source>
</evidence>
<dbReference type="PANTHER" id="PTHR12428">
    <property type="entry name" value="OXA1"/>
    <property type="match status" value="1"/>
</dbReference>
<evidence type="ECO:0000313" key="13">
    <source>
        <dbReference type="EMBL" id="CAH1390706.1"/>
    </source>
</evidence>
<keyword evidence="14" id="KW-1185">Reference proteome</keyword>
<evidence type="ECO:0000256" key="8">
    <source>
        <dbReference type="ARBA" id="ARBA00023136"/>
    </source>
</evidence>
<sequence>MYSTLRILRKQKICSVDLFTKGNSSAYHICARSNALPPFKNHDIWKRKILLGFSSITSQNFQSTDATIAKSDDILKQNQNITESIPEPPSPLIDAQTTQVEQIPGVEPTFESIGLGGWSPVGIVQNCMEFLHISCDLPWWGAIIIGTVVVRTLLFPLVIISQRNAAIMSNHLPEMQAIQLKMTEARQRGDRLDAARHGQEMMVFMKEKGLNPFKNMVVPLAQAPLFISFFMGLREMANLPVESLRNGGFLWFTDLTLCDQFYLLPIITSLTLAVTIEVGTDAARTSSLGMMKYALRAMPIIIFPFTMGFPAAILVYWTSTNFISLIQVSFLRIPKVRSFFNIDPLKKHDTQKLPIKDKGFVKGIKETWTNLKITRELEDRERIDQMNFMRAGKGAVQKTYKFDPTRPKPPRNLSAIEARKRD</sequence>
<evidence type="ECO:0000256" key="4">
    <source>
        <dbReference type="ARBA" id="ARBA00022792"/>
    </source>
</evidence>
<protein>
    <recommendedName>
        <fullName evidence="12">Membrane insertase YidC/Oxa/ALB C-terminal domain-containing protein</fullName>
    </recommendedName>
</protein>
<name>A0A9P0H0U8_NEZVI</name>
<dbReference type="PANTHER" id="PTHR12428:SF66">
    <property type="entry name" value="MITOCHONDRIAL INNER MEMBRANE PROTEIN OXA1L"/>
    <property type="match status" value="1"/>
</dbReference>
<evidence type="ECO:0000256" key="6">
    <source>
        <dbReference type="ARBA" id="ARBA00022989"/>
    </source>
</evidence>
<evidence type="ECO:0000256" key="10">
    <source>
        <dbReference type="SAM" id="MobiDB-lite"/>
    </source>
</evidence>
<evidence type="ECO:0000256" key="5">
    <source>
        <dbReference type="ARBA" id="ARBA00022946"/>
    </source>
</evidence>
<keyword evidence="8 11" id="KW-0472">Membrane</keyword>
<proteinExistence type="inferred from homology"/>
<dbReference type="Pfam" id="PF02096">
    <property type="entry name" value="60KD_IMP"/>
    <property type="match status" value="1"/>
</dbReference>
<feature type="domain" description="Membrane insertase YidC/Oxa/ALB C-terminal" evidence="12">
    <location>
        <begin position="139"/>
        <end position="331"/>
    </location>
</feature>
<comment type="similarity">
    <text evidence="2 9">Belongs to the OXA1/ALB3/YidC family.</text>
</comment>
<dbReference type="GO" id="GO:0005743">
    <property type="term" value="C:mitochondrial inner membrane"/>
    <property type="evidence" value="ECO:0007669"/>
    <property type="project" value="UniProtKB-SubCell"/>
</dbReference>
<dbReference type="AlphaFoldDB" id="A0A9P0H0U8"/>
<gene>
    <name evidence="13" type="ORF">NEZAVI_LOCUS1863</name>
</gene>
<dbReference type="InterPro" id="IPR028055">
    <property type="entry name" value="YidC/Oxa/ALB_C"/>
</dbReference>
<feature type="transmembrane region" description="Helical" evidence="11">
    <location>
        <begin position="261"/>
        <end position="279"/>
    </location>
</feature>
<dbReference type="NCBIfam" id="TIGR03592">
    <property type="entry name" value="yidC_oxa1_cterm"/>
    <property type="match status" value="1"/>
</dbReference>
<dbReference type="EMBL" id="OV725077">
    <property type="protein sequence ID" value="CAH1390706.1"/>
    <property type="molecule type" value="Genomic_DNA"/>
</dbReference>